<proteinExistence type="predicted"/>
<protein>
    <submittedName>
        <fullName evidence="1">Uncharacterized protein</fullName>
    </submittedName>
</protein>
<organism evidence="1 2">
    <name type="scientific">Gelidibacter algens</name>
    <dbReference type="NCBI Taxonomy" id="49280"/>
    <lineage>
        <taxon>Bacteria</taxon>
        <taxon>Pseudomonadati</taxon>
        <taxon>Bacteroidota</taxon>
        <taxon>Flavobacteriia</taxon>
        <taxon>Flavobacteriales</taxon>
        <taxon>Flavobacteriaceae</taxon>
        <taxon>Gelidibacter</taxon>
    </lineage>
</organism>
<comment type="caution">
    <text evidence="1">The sequence shown here is derived from an EMBL/GenBank/DDBJ whole genome shotgun (WGS) entry which is preliminary data.</text>
</comment>
<name>A0A327SEV7_9FLAO</name>
<evidence type="ECO:0000313" key="2">
    <source>
        <dbReference type="Proteomes" id="UP000248987"/>
    </source>
</evidence>
<sequence length="104" mass="11526">MLLCAICVKDYSSINVKYDIVNTSYLQRHPFNFKKKIQRKACLADHAFLRGKAFIEKIQLLNYEIPAAVRIHQDNKSSLVVSGFGVTAGLPASLFPEGLVASAL</sequence>
<keyword evidence="2" id="KW-1185">Reference proteome</keyword>
<gene>
    <name evidence="1" type="ORF">LX77_00118</name>
</gene>
<dbReference type="EMBL" id="QLLQ01000001">
    <property type="protein sequence ID" value="RAJ27546.1"/>
    <property type="molecule type" value="Genomic_DNA"/>
</dbReference>
<accession>A0A327SEV7</accession>
<reference evidence="1 2" key="1">
    <citation type="submission" date="2018-06" db="EMBL/GenBank/DDBJ databases">
        <title>Genomic Encyclopedia of Archaeal and Bacterial Type Strains, Phase II (KMG-II): from individual species to whole genera.</title>
        <authorList>
            <person name="Goeker M."/>
        </authorList>
    </citation>
    <scope>NUCLEOTIDE SEQUENCE [LARGE SCALE GENOMIC DNA]</scope>
    <source>
        <strain evidence="1 2">DSM 12408</strain>
    </source>
</reference>
<dbReference type="AlphaFoldDB" id="A0A327SEV7"/>
<evidence type="ECO:0000313" key="1">
    <source>
        <dbReference type="EMBL" id="RAJ27546.1"/>
    </source>
</evidence>
<dbReference type="Proteomes" id="UP000248987">
    <property type="component" value="Unassembled WGS sequence"/>
</dbReference>